<gene>
    <name evidence="3" type="ORF">PFICI_09005</name>
</gene>
<organism evidence="3 4">
    <name type="scientific">Pestalotiopsis fici (strain W106-1 / CGMCC3.15140)</name>
    <dbReference type="NCBI Taxonomy" id="1229662"/>
    <lineage>
        <taxon>Eukaryota</taxon>
        <taxon>Fungi</taxon>
        <taxon>Dikarya</taxon>
        <taxon>Ascomycota</taxon>
        <taxon>Pezizomycotina</taxon>
        <taxon>Sordariomycetes</taxon>
        <taxon>Xylariomycetidae</taxon>
        <taxon>Amphisphaeriales</taxon>
        <taxon>Sporocadaceae</taxon>
        <taxon>Pestalotiopsis</taxon>
    </lineage>
</organism>
<dbReference type="InParanoid" id="W3X178"/>
<reference evidence="4" key="1">
    <citation type="journal article" date="2015" name="BMC Genomics">
        <title>Genomic and transcriptomic analysis of the endophytic fungus Pestalotiopsis fici reveals its lifestyle and high potential for synthesis of natural products.</title>
        <authorList>
            <person name="Wang X."/>
            <person name="Zhang X."/>
            <person name="Liu L."/>
            <person name="Xiang M."/>
            <person name="Wang W."/>
            <person name="Sun X."/>
            <person name="Che Y."/>
            <person name="Guo L."/>
            <person name="Liu G."/>
            <person name="Guo L."/>
            <person name="Wang C."/>
            <person name="Yin W.B."/>
            <person name="Stadler M."/>
            <person name="Zhang X."/>
            <person name="Liu X."/>
        </authorList>
    </citation>
    <scope>NUCLEOTIDE SEQUENCE [LARGE SCALE GENOMIC DNA]</scope>
    <source>
        <strain evidence="4">W106-1 / CGMCC3.15140</strain>
    </source>
</reference>
<dbReference type="PANTHER" id="PTHR43669">
    <property type="entry name" value="5-KETO-D-GLUCONATE 5-REDUCTASE"/>
    <property type="match status" value="1"/>
</dbReference>
<name>W3X178_PESFW</name>
<dbReference type="OrthoDB" id="5336600at2759"/>
<dbReference type="GO" id="GO:0016491">
    <property type="term" value="F:oxidoreductase activity"/>
    <property type="evidence" value="ECO:0007669"/>
    <property type="project" value="UniProtKB-KW"/>
</dbReference>
<dbReference type="SUPFAM" id="SSF51735">
    <property type="entry name" value="NAD(P)-binding Rossmann-fold domains"/>
    <property type="match status" value="1"/>
</dbReference>
<proteinExistence type="inferred from homology"/>
<dbReference type="HOGENOM" id="CLU_103010_1_0_1"/>
<comment type="similarity">
    <text evidence="1">Belongs to the short-chain dehydrogenases/reductases (SDR) family.</text>
</comment>
<keyword evidence="4" id="KW-1185">Reference proteome</keyword>
<dbReference type="KEGG" id="pfy:PFICI_09005"/>
<accession>W3X178</accession>
<dbReference type="STRING" id="1229662.W3X178"/>
<dbReference type="PANTHER" id="PTHR43669:SF4">
    <property type="entry name" value="SHORT-CHAIN DEHYDROGENASE"/>
    <property type="match status" value="1"/>
</dbReference>
<dbReference type="InterPro" id="IPR036291">
    <property type="entry name" value="NAD(P)-bd_dom_sf"/>
</dbReference>
<dbReference type="Gene3D" id="3.40.50.720">
    <property type="entry name" value="NAD(P)-binding Rossmann-like Domain"/>
    <property type="match status" value="1"/>
</dbReference>
<sequence>MSTILIIGAGPNIGLATAMIFASAGYQVAIASRTKTSDSYKHFFFDASKPETVPQLFAEIRKEFGDPKVVVYNAVDFGEADNEVFFNLAYSRTATPENPFSLTLEEYAHDTNINATSVYAAAKEAVEGFSKTGPGSTFIFTGNKLNVAGFSHSLVFGMGKSASAHLIRAANNSFEGKGYNVVL</sequence>
<evidence type="ECO:0000313" key="3">
    <source>
        <dbReference type="EMBL" id="ETS79152.1"/>
    </source>
</evidence>
<dbReference type="Proteomes" id="UP000030651">
    <property type="component" value="Unassembled WGS sequence"/>
</dbReference>
<evidence type="ECO:0000256" key="1">
    <source>
        <dbReference type="ARBA" id="ARBA00006484"/>
    </source>
</evidence>
<protein>
    <recommendedName>
        <fullName evidence="5">NAD(P)-binding protein</fullName>
    </recommendedName>
</protein>
<evidence type="ECO:0008006" key="5">
    <source>
        <dbReference type="Google" id="ProtNLM"/>
    </source>
</evidence>
<dbReference type="eggNOG" id="KOG1014">
    <property type="taxonomic scope" value="Eukaryota"/>
</dbReference>
<evidence type="ECO:0000313" key="4">
    <source>
        <dbReference type="Proteomes" id="UP000030651"/>
    </source>
</evidence>
<dbReference type="RefSeq" id="XP_007835777.1">
    <property type="nucleotide sequence ID" value="XM_007837586.1"/>
</dbReference>
<dbReference type="EMBL" id="KI912114">
    <property type="protein sequence ID" value="ETS79152.1"/>
    <property type="molecule type" value="Genomic_DNA"/>
</dbReference>
<dbReference type="GeneID" id="19274018"/>
<evidence type="ECO:0000256" key="2">
    <source>
        <dbReference type="ARBA" id="ARBA00023002"/>
    </source>
</evidence>
<dbReference type="Pfam" id="PF00106">
    <property type="entry name" value="adh_short"/>
    <property type="match status" value="1"/>
</dbReference>
<dbReference type="OMA" id="HEAVNGF"/>
<keyword evidence="2" id="KW-0560">Oxidoreductase</keyword>
<dbReference type="AlphaFoldDB" id="W3X178"/>
<dbReference type="InterPro" id="IPR002347">
    <property type="entry name" value="SDR_fam"/>
</dbReference>